<evidence type="ECO:0000313" key="2">
    <source>
        <dbReference type="EMBL" id="RWS22105.1"/>
    </source>
</evidence>
<reference evidence="2 3" key="1">
    <citation type="journal article" date="2018" name="Gigascience">
        <title>Genomes of trombidid mites reveal novel predicted allergens and laterally-transferred genes associated with secondary metabolism.</title>
        <authorList>
            <person name="Dong X."/>
            <person name="Chaisiri K."/>
            <person name="Xia D."/>
            <person name="Armstrong S.D."/>
            <person name="Fang Y."/>
            <person name="Donnelly M.J."/>
            <person name="Kadowaki T."/>
            <person name="McGarry J.W."/>
            <person name="Darby A.C."/>
            <person name="Makepeace B.L."/>
        </authorList>
    </citation>
    <scope>NUCLEOTIDE SEQUENCE [LARGE SCALE GENOMIC DNA]</scope>
    <source>
        <strain evidence="2">UoL-UT</strain>
    </source>
</reference>
<sequence>MFTYVSNDYIECTMLFDDNFVDTKRSKQSHCRVVEINKTYLLIAVIVLVVFLIAFICTGLIFIHFKLIQAEESVTENVVTKIEISTASSTTIKDKSSALEMLLASSYFNEQVYSMFSKIYNEDFGHFLFILFGSRNYFIAKPAIQNFTIPYRDHKNFAYFIRSDSNNKMEIWTNQFKTEIGDGLFLIEGFSVTLLEGDDQRLLHRITSKHSKIVLYFCSDGSVVFSDLVIYYKEITIARKDKTVLGILKTLALE</sequence>
<gene>
    <name evidence="2" type="ORF">B4U80_14067</name>
</gene>
<dbReference type="EMBL" id="NCKV01009833">
    <property type="protein sequence ID" value="RWS22105.1"/>
    <property type="molecule type" value="Genomic_DNA"/>
</dbReference>
<name>A0A443S3N5_9ACAR</name>
<keyword evidence="1" id="KW-0812">Transmembrane</keyword>
<comment type="caution">
    <text evidence="2">The sequence shown here is derived from an EMBL/GenBank/DDBJ whole genome shotgun (WGS) entry which is preliminary data.</text>
</comment>
<evidence type="ECO:0000313" key="3">
    <source>
        <dbReference type="Proteomes" id="UP000288716"/>
    </source>
</evidence>
<dbReference type="InterPro" id="IPR035914">
    <property type="entry name" value="Sperma_CUB_dom_sf"/>
</dbReference>
<protein>
    <submittedName>
        <fullName evidence="2">Uncharacterized protein</fullName>
    </submittedName>
</protein>
<dbReference type="Proteomes" id="UP000288716">
    <property type="component" value="Unassembled WGS sequence"/>
</dbReference>
<evidence type="ECO:0000256" key="1">
    <source>
        <dbReference type="SAM" id="Phobius"/>
    </source>
</evidence>
<keyword evidence="3" id="KW-1185">Reference proteome</keyword>
<accession>A0A443S3N5</accession>
<dbReference type="SUPFAM" id="SSF49854">
    <property type="entry name" value="Spermadhesin, CUB domain"/>
    <property type="match status" value="1"/>
</dbReference>
<dbReference type="VEuPathDB" id="VectorBase:LDEU009935"/>
<organism evidence="2 3">
    <name type="scientific">Leptotrombidium deliense</name>
    <dbReference type="NCBI Taxonomy" id="299467"/>
    <lineage>
        <taxon>Eukaryota</taxon>
        <taxon>Metazoa</taxon>
        <taxon>Ecdysozoa</taxon>
        <taxon>Arthropoda</taxon>
        <taxon>Chelicerata</taxon>
        <taxon>Arachnida</taxon>
        <taxon>Acari</taxon>
        <taxon>Acariformes</taxon>
        <taxon>Trombidiformes</taxon>
        <taxon>Prostigmata</taxon>
        <taxon>Anystina</taxon>
        <taxon>Parasitengona</taxon>
        <taxon>Trombiculoidea</taxon>
        <taxon>Trombiculidae</taxon>
        <taxon>Leptotrombidium</taxon>
    </lineage>
</organism>
<dbReference type="AlphaFoldDB" id="A0A443S3N5"/>
<feature type="transmembrane region" description="Helical" evidence="1">
    <location>
        <begin position="40"/>
        <end position="63"/>
    </location>
</feature>
<keyword evidence="1" id="KW-0472">Membrane</keyword>
<keyword evidence="1" id="KW-1133">Transmembrane helix</keyword>
<proteinExistence type="predicted"/>